<accession>A0A0A8Z1V8</accession>
<protein>
    <submittedName>
        <fullName evidence="1">Uncharacterized protein</fullName>
    </submittedName>
</protein>
<sequence length="97" mass="10658">MALFGVHYSAAQLKIRHPCSDPRTAGLLKIRCPLLKIWLPLLKLLLVCRPLLCSKCCSPPLLAPQSTGPTSWTSSIIFHRPAIQLHLLAVRAHDEGG</sequence>
<organism evidence="1">
    <name type="scientific">Arundo donax</name>
    <name type="common">Giant reed</name>
    <name type="synonym">Donax arundinaceus</name>
    <dbReference type="NCBI Taxonomy" id="35708"/>
    <lineage>
        <taxon>Eukaryota</taxon>
        <taxon>Viridiplantae</taxon>
        <taxon>Streptophyta</taxon>
        <taxon>Embryophyta</taxon>
        <taxon>Tracheophyta</taxon>
        <taxon>Spermatophyta</taxon>
        <taxon>Magnoliopsida</taxon>
        <taxon>Liliopsida</taxon>
        <taxon>Poales</taxon>
        <taxon>Poaceae</taxon>
        <taxon>PACMAD clade</taxon>
        <taxon>Arundinoideae</taxon>
        <taxon>Arundineae</taxon>
        <taxon>Arundo</taxon>
    </lineage>
</organism>
<evidence type="ECO:0000313" key="1">
    <source>
        <dbReference type="EMBL" id="JAD31628.1"/>
    </source>
</evidence>
<reference evidence="1" key="1">
    <citation type="submission" date="2014-09" db="EMBL/GenBank/DDBJ databases">
        <authorList>
            <person name="Magalhaes I.L.F."/>
            <person name="Oliveira U."/>
            <person name="Santos F.R."/>
            <person name="Vidigal T.H.D.A."/>
            <person name="Brescovit A.D."/>
            <person name="Santos A.J."/>
        </authorList>
    </citation>
    <scope>NUCLEOTIDE SEQUENCE</scope>
    <source>
        <tissue evidence="1">Shoot tissue taken approximately 20 cm above the soil surface</tissue>
    </source>
</reference>
<reference evidence="1" key="2">
    <citation type="journal article" date="2015" name="Data Brief">
        <title>Shoot transcriptome of the giant reed, Arundo donax.</title>
        <authorList>
            <person name="Barrero R.A."/>
            <person name="Guerrero F.D."/>
            <person name="Moolhuijzen P."/>
            <person name="Goolsby J.A."/>
            <person name="Tidwell J."/>
            <person name="Bellgard S.E."/>
            <person name="Bellgard M.I."/>
        </authorList>
    </citation>
    <scope>NUCLEOTIDE SEQUENCE</scope>
    <source>
        <tissue evidence="1">Shoot tissue taken approximately 20 cm above the soil surface</tissue>
    </source>
</reference>
<proteinExistence type="predicted"/>
<dbReference type="EMBL" id="GBRH01266267">
    <property type="protein sequence ID" value="JAD31628.1"/>
    <property type="molecule type" value="Transcribed_RNA"/>
</dbReference>
<name>A0A0A8Z1V8_ARUDO</name>
<dbReference type="AlphaFoldDB" id="A0A0A8Z1V8"/>